<keyword evidence="8" id="KW-1185">Reference proteome</keyword>
<evidence type="ECO:0000256" key="3">
    <source>
        <dbReference type="ARBA" id="ARBA00023295"/>
    </source>
</evidence>
<accession>A0A0D8JEZ9</accession>
<evidence type="ECO:0000256" key="2">
    <source>
        <dbReference type="ARBA" id="ARBA00022801"/>
    </source>
</evidence>
<dbReference type="InterPro" id="IPR051795">
    <property type="entry name" value="Glycosyl_Hydrlase_43"/>
</dbReference>
<reference evidence="7 8" key="1">
    <citation type="submission" date="2014-09" db="EMBL/GenBank/DDBJ databases">
        <title>Draft Genome Sequence of Draconibacterium sp. JN14CK-3.</title>
        <authorList>
            <person name="Dong C."/>
            <person name="Lai Q."/>
            <person name="Shao Z."/>
        </authorList>
    </citation>
    <scope>NUCLEOTIDE SEQUENCE [LARGE SCALE GENOMIC DNA]</scope>
    <source>
        <strain evidence="7 8">JN14CK-3</strain>
    </source>
</reference>
<dbReference type="SUPFAM" id="SSF75005">
    <property type="entry name" value="Arabinanase/levansucrase/invertase"/>
    <property type="match status" value="1"/>
</dbReference>
<gene>
    <name evidence="7" type="ORF">LH29_07990</name>
</gene>
<organism evidence="7 8">
    <name type="scientific">Draconibacterium sediminis</name>
    <dbReference type="NCBI Taxonomy" id="1544798"/>
    <lineage>
        <taxon>Bacteria</taxon>
        <taxon>Pseudomonadati</taxon>
        <taxon>Bacteroidota</taxon>
        <taxon>Bacteroidia</taxon>
        <taxon>Marinilabiliales</taxon>
        <taxon>Prolixibacteraceae</taxon>
        <taxon>Draconibacterium</taxon>
    </lineage>
</organism>
<evidence type="ECO:0000313" key="8">
    <source>
        <dbReference type="Proteomes" id="UP000032544"/>
    </source>
</evidence>
<protein>
    <recommendedName>
        <fullName evidence="9">Beta-xylosidase</fullName>
    </recommendedName>
</protein>
<evidence type="ECO:0008006" key="9">
    <source>
        <dbReference type="Google" id="ProtNLM"/>
    </source>
</evidence>
<dbReference type="InterPro" id="IPR023296">
    <property type="entry name" value="Glyco_hydro_beta-prop_sf"/>
</dbReference>
<evidence type="ECO:0000256" key="6">
    <source>
        <dbReference type="RuleBase" id="RU361187"/>
    </source>
</evidence>
<name>A0A0D8JEZ9_9BACT</name>
<dbReference type="STRING" id="1544798.LH29_07990"/>
<dbReference type="AlphaFoldDB" id="A0A0D8JEZ9"/>
<feature type="active site" description="Proton donor" evidence="4">
    <location>
        <position position="248"/>
    </location>
</feature>
<proteinExistence type="inferred from homology"/>
<dbReference type="PANTHER" id="PTHR42812">
    <property type="entry name" value="BETA-XYLOSIDASE"/>
    <property type="match status" value="1"/>
</dbReference>
<dbReference type="Proteomes" id="UP000032544">
    <property type="component" value="Unassembled WGS sequence"/>
</dbReference>
<dbReference type="EMBL" id="JRHC01000001">
    <property type="protein sequence ID" value="KJF45309.1"/>
    <property type="molecule type" value="Genomic_DNA"/>
</dbReference>
<dbReference type="Gene3D" id="2.115.10.20">
    <property type="entry name" value="Glycosyl hydrolase domain, family 43"/>
    <property type="match status" value="1"/>
</dbReference>
<dbReference type="PANTHER" id="PTHR42812:SF5">
    <property type="entry name" value="ENDO-ARABINASE"/>
    <property type="match status" value="1"/>
</dbReference>
<dbReference type="OrthoDB" id="1016412at2"/>
<comment type="similarity">
    <text evidence="1 6">Belongs to the glycosyl hydrolase 43 family.</text>
</comment>
<evidence type="ECO:0000256" key="1">
    <source>
        <dbReference type="ARBA" id="ARBA00009865"/>
    </source>
</evidence>
<sequence>MKLISKIIMVLVVVVLTACGPMNKQTFEYQNPISNGIDEHGLRDCQVIRDGNWWYLTGTSYPHWSRQETDGNLNKGVVLYKSQDLSNWQFVDYIVKRPGIDKWYYNRFWAPEIQKIGGKYYALFNCRNDSLGYIGQHTGYAVSDYIEGPYTVVTEKQPLCNGNDLTFFEDDDNKVWAFWNRGREFGIGFAQIDLETGTFLTEPQSAIQPAKVDYEYNDKGELVNEPGYDGRPIPKVAKYYDWDAIGIEGAYVIKNNETYYLFYSSWTRGYEIGYATAPQINGPWTKHPDNPFYGAMSRQACEKNGFEWEGDPENPFNQVGHNEIFKGPDGRYWLSCHGIGEDGIPQLVIDPIEFDLDGNIYANGPTYTPQTVLW</sequence>
<dbReference type="Pfam" id="PF04616">
    <property type="entry name" value="Glyco_hydro_43"/>
    <property type="match status" value="1"/>
</dbReference>
<keyword evidence="2 6" id="KW-0378">Hydrolase</keyword>
<evidence type="ECO:0000256" key="4">
    <source>
        <dbReference type="PIRSR" id="PIRSR606710-1"/>
    </source>
</evidence>
<evidence type="ECO:0000256" key="5">
    <source>
        <dbReference type="PIRSR" id="PIRSR606710-2"/>
    </source>
</evidence>
<dbReference type="PATRIC" id="fig|1544798.3.peg.1601"/>
<feature type="active site" description="Proton acceptor" evidence="4">
    <location>
        <position position="44"/>
    </location>
</feature>
<evidence type="ECO:0000313" key="7">
    <source>
        <dbReference type="EMBL" id="KJF45309.1"/>
    </source>
</evidence>
<keyword evidence="3 6" id="KW-0326">Glycosidase</keyword>
<dbReference type="RefSeq" id="WP_045027387.1">
    <property type="nucleotide sequence ID" value="NZ_JRHC01000001.1"/>
</dbReference>
<comment type="caution">
    <text evidence="7">The sequence shown here is derived from an EMBL/GenBank/DDBJ whole genome shotgun (WGS) entry which is preliminary data.</text>
</comment>
<dbReference type="InterPro" id="IPR006710">
    <property type="entry name" value="Glyco_hydro_43"/>
</dbReference>
<dbReference type="PROSITE" id="PS51257">
    <property type="entry name" value="PROKAR_LIPOPROTEIN"/>
    <property type="match status" value="1"/>
</dbReference>
<feature type="site" description="Important for catalytic activity, responsible for pKa modulation of the active site Glu and correct orientation of both the proton donor and substrate" evidence="5">
    <location>
        <position position="164"/>
    </location>
</feature>
<dbReference type="GO" id="GO:0004553">
    <property type="term" value="F:hydrolase activity, hydrolyzing O-glycosyl compounds"/>
    <property type="evidence" value="ECO:0007669"/>
    <property type="project" value="InterPro"/>
</dbReference>
<dbReference type="GO" id="GO:0005975">
    <property type="term" value="P:carbohydrate metabolic process"/>
    <property type="evidence" value="ECO:0007669"/>
    <property type="project" value="InterPro"/>
</dbReference>